<keyword evidence="2" id="KW-1185">Reference proteome</keyword>
<evidence type="ECO:0000313" key="2">
    <source>
        <dbReference type="Proteomes" id="UP001152888"/>
    </source>
</evidence>
<sequence length="49" mass="5495">MVGDLSKENQMLRKDVDGLKLTLLTKRNLKGCWLQICVASRGEDSSSQE</sequence>
<protein>
    <submittedName>
        <fullName evidence="1">Uncharacterized protein</fullName>
    </submittedName>
</protein>
<name>A0A9P0K037_ACAOB</name>
<evidence type="ECO:0000313" key="1">
    <source>
        <dbReference type="EMBL" id="CAH1961010.1"/>
    </source>
</evidence>
<dbReference type="Proteomes" id="UP001152888">
    <property type="component" value="Unassembled WGS sequence"/>
</dbReference>
<dbReference type="EMBL" id="CAKOFQ010006691">
    <property type="protein sequence ID" value="CAH1961010.1"/>
    <property type="molecule type" value="Genomic_DNA"/>
</dbReference>
<dbReference type="AlphaFoldDB" id="A0A9P0K037"/>
<comment type="caution">
    <text evidence="1">The sequence shown here is derived from an EMBL/GenBank/DDBJ whole genome shotgun (WGS) entry which is preliminary data.</text>
</comment>
<dbReference type="OrthoDB" id="6779145at2759"/>
<organism evidence="1 2">
    <name type="scientific">Acanthoscelides obtectus</name>
    <name type="common">Bean weevil</name>
    <name type="synonym">Bruchus obtectus</name>
    <dbReference type="NCBI Taxonomy" id="200917"/>
    <lineage>
        <taxon>Eukaryota</taxon>
        <taxon>Metazoa</taxon>
        <taxon>Ecdysozoa</taxon>
        <taxon>Arthropoda</taxon>
        <taxon>Hexapoda</taxon>
        <taxon>Insecta</taxon>
        <taxon>Pterygota</taxon>
        <taxon>Neoptera</taxon>
        <taxon>Endopterygota</taxon>
        <taxon>Coleoptera</taxon>
        <taxon>Polyphaga</taxon>
        <taxon>Cucujiformia</taxon>
        <taxon>Chrysomeloidea</taxon>
        <taxon>Chrysomelidae</taxon>
        <taxon>Bruchinae</taxon>
        <taxon>Bruchini</taxon>
        <taxon>Acanthoscelides</taxon>
    </lineage>
</organism>
<reference evidence="1" key="1">
    <citation type="submission" date="2022-03" db="EMBL/GenBank/DDBJ databases">
        <authorList>
            <person name="Sayadi A."/>
        </authorList>
    </citation>
    <scope>NUCLEOTIDE SEQUENCE</scope>
</reference>
<accession>A0A9P0K037</accession>
<gene>
    <name evidence="1" type="ORF">ACAOBT_LOCUS3928</name>
</gene>
<proteinExistence type="predicted"/>